<name>A0A6G4VM39_9ACTN</name>
<accession>A0A6G4VM39</accession>
<reference evidence="2 3" key="1">
    <citation type="submission" date="2020-02" db="EMBL/GenBank/DDBJ databases">
        <title>Whole-genome analyses of novel actinobacteria.</title>
        <authorList>
            <person name="Sahin N."/>
            <person name="Gencbay T."/>
        </authorList>
    </citation>
    <scope>NUCLEOTIDE SEQUENCE [LARGE SCALE GENOMIC DNA]</scope>
    <source>
        <strain evidence="2 3">HC44</strain>
    </source>
</reference>
<gene>
    <name evidence="2" type="ORF">G5C60_46885</name>
</gene>
<dbReference type="Proteomes" id="UP000472335">
    <property type="component" value="Unassembled WGS sequence"/>
</dbReference>
<dbReference type="AlphaFoldDB" id="A0A6G4VM39"/>
<evidence type="ECO:0000313" key="2">
    <source>
        <dbReference type="EMBL" id="NGO14925.1"/>
    </source>
</evidence>
<proteinExistence type="predicted"/>
<dbReference type="PANTHER" id="PTHR35400">
    <property type="entry name" value="SLR1083 PROTEIN"/>
    <property type="match status" value="1"/>
</dbReference>
<dbReference type="Pfam" id="PF05685">
    <property type="entry name" value="Uma2"/>
    <property type="match status" value="1"/>
</dbReference>
<dbReference type="RefSeq" id="WP_165269774.1">
    <property type="nucleotide sequence ID" value="NZ_JAAKZY010000304.1"/>
</dbReference>
<protein>
    <recommendedName>
        <fullName evidence="1">Putative restriction endonuclease domain-containing protein</fullName>
    </recommendedName>
</protein>
<dbReference type="PANTHER" id="PTHR35400:SF3">
    <property type="entry name" value="SLL1072 PROTEIN"/>
    <property type="match status" value="1"/>
</dbReference>
<evidence type="ECO:0000313" key="3">
    <source>
        <dbReference type="Proteomes" id="UP000472335"/>
    </source>
</evidence>
<dbReference type="InterPro" id="IPR008538">
    <property type="entry name" value="Uma2"/>
</dbReference>
<evidence type="ECO:0000259" key="1">
    <source>
        <dbReference type="Pfam" id="PF05685"/>
    </source>
</evidence>
<organism evidence="2 3">
    <name type="scientific">Streptomyces scabichelini</name>
    <dbReference type="NCBI Taxonomy" id="2711217"/>
    <lineage>
        <taxon>Bacteria</taxon>
        <taxon>Bacillati</taxon>
        <taxon>Actinomycetota</taxon>
        <taxon>Actinomycetes</taxon>
        <taxon>Kitasatosporales</taxon>
        <taxon>Streptomycetaceae</taxon>
        <taxon>Streptomyces</taxon>
    </lineage>
</organism>
<keyword evidence="3" id="KW-1185">Reference proteome</keyword>
<comment type="caution">
    <text evidence="2">The sequence shown here is derived from an EMBL/GenBank/DDBJ whole genome shotgun (WGS) entry which is preliminary data.</text>
</comment>
<feature type="domain" description="Putative restriction endonuclease" evidence="1">
    <location>
        <begin position="11"/>
        <end position="106"/>
    </location>
</feature>
<sequence>MGERASGRSWPDGALASAGYFADGGEWADAAGVLMAVTVAMSTDRRDPVALRDAYAAAAIPVYRVVDRADRSATAFFDPVDGRYRSAAMCAFGGVLRLPEPVGVNLRTAFFEGLVEEPAGPVRVTN</sequence>
<dbReference type="EMBL" id="JAAKZY010000304">
    <property type="protein sequence ID" value="NGO14925.1"/>
    <property type="molecule type" value="Genomic_DNA"/>
</dbReference>